<evidence type="ECO:0000256" key="9">
    <source>
        <dbReference type="ARBA" id="ARBA00041130"/>
    </source>
</evidence>
<evidence type="ECO:0000256" key="11">
    <source>
        <dbReference type="ARBA" id="ARBA00042386"/>
    </source>
</evidence>
<reference evidence="14" key="1">
    <citation type="submission" date="2025-08" db="UniProtKB">
        <authorList>
            <consortium name="Ensembl"/>
        </authorList>
    </citation>
    <scope>IDENTIFICATION</scope>
</reference>
<evidence type="ECO:0000313" key="14">
    <source>
        <dbReference type="Ensembl" id="ENSMCSP00000020344.1"/>
    </source>
</evidence>
<protein>
    <recommendedName>
        <fullName evidence="9">Protein PAT1 homolog 1</fullName>
    </recommendedName>
    <alternativeName>
        <fullName evidence="11">PAT1-like protein 1</fullName>
    </alternativeName>
    <alternativeName>
        <fullName evidence="10">Protein PAT1 homolog b</fullName>
    </alternativeName>
</protein>
<keyword evidence="6" id="KW-0597">Phosphoprotein</keyword>
<evidence type="ECO:0000313" key="15">
    <source>
        <dbReference type="Proteomes" id="UP000694560"/>
    </source>
</evidence>
<evidence type="ECO:0000256" key="12">
    <source>
        <dbReference type="SAM" id="MobiDB-lite"/>
    </source>
</evidence>
<dbReference type="InterPro" id="IPR019167">
    <property type="entry name" value="PAT1_dom"/>
</dbReference>
<evidence type="ECO:0000256" key="3">
    <source>
        <dbReference type="ARBA" id="ARBA00004324"/>
    </source>
</evidence>
<evidence type="ECO:0000256" key="8">
    <source>
        <dbReference type="ARBA" id="ARBA00023242"/>
    </source>
</evidence>
<dbReference type="GO" id="GO:0000290">
    <property type="term" value="P:deadenylation-dependent decapping of nuclear-transcribed mRNA"/>
    <property type="evidence" value="ECO:0007669"/>
    <property type="project" value="InterPro"/>
</dbReference>
<evidence type="ECO:0000256" key="6">
    <source>
        <dbReference type="ARBA" id="ARBA00022553"/>
    </source>
</evidence>
<dbReference type="GO" id="GO:0000932">
    <property type="term" value="C:P-body"/>
    <property type="evidence" value="ECO:0007669"/>
    <property type="project" value="UniProtKB-SubCell"/>
</dbReference>
<dbReference type="InterPro" id="IPR039900">
    <property type="entry name" value="Pat1-like"/>
</dbReference>
<sequence length="273" mass="31161">MIDAVVTSRSEDDETKEKQVRDKRRQTLVTIEKTYSLLLDVEDYERRYLLSLEGERPALMGERKQKICDMYDNLRGKAPGQDRPSDDHFMQIMCIRKGKRLVARILPFLAPEQAADVLMATARNLPFLIKKDAQDEVLPCLLRPFSHVLYHLPLATVTSLVQQLTNLPQSSAAPTNLHLTAVLQNKFGLSLLYLVLSRGEELQSSDTNTELMQDNQWTELMLMATRELLRIPQGALAKPVSIPSNLISLFSRYVDQQKLNLLETKLHLVHGIR</sequence>
<evidence type="ECO:0000256" key="10">
    <source>
        <dbReference type="ARBA" id="ARBA00041591"/>
    </source>
</evidence>
<dbReference type="Ensembl" id="ENSMCST00000020861.1">
    <property type="protein sequence ID" value="ENSMCSP00000020344.1"/>
    <property type="gene ID" value="ENSMCSG00000014283.1"/>
</dbReference>
<comment type="similarity">
    <text evidence="4">Belongs to the PAT1 family.</text>
</comment>
<dbReference type="GO" id="GO:0033962">
    <property type="term" value="P:P-body assembly"/>
    <property type="evidence" value="ECO:0007669"/>
    <property type="project" value="TreeGrafter"/>
</dbReference>
<dbReference type="PANTHER" id="PTHR21551">
    <property type="entry name" value="TOPOISOMERASE II-ASSOCIATED PROTEIN PAT1"/>
    <property type="match status" value="1"/>
</dbReference>
<keyword evidence="8" id="KW-0539">Nucleus</keyword>
<feature type="domain" description="mRNA decay factor PAT1" evidence="13">
    <location>
        <begin position="12"/>
        <end position="219"/>
    </location>
</feature>
<evidence type="ECO:0000256" key="4">
    <source>
        <dbReference type="ARBA" id="ARBA00009138"/>
    </source>
</evidence>
<dbReference type="PANTHER" id="PTHR21551:SF2">
    <property type="entry name" value="PROTEIN PAT1 HOMOLOG 1"/>
    <property type="match status" value="1"/>
</dbReference>
<name>A0A8C5UD49_9PASS</name>
<dbReference type="GO" id="GO:0003723">
    <property type="term" value="F:RNA binding"/>
    <property type="evidence" value="ECO:0007669"/>
    <property type="project" value="UniProtKB-KW"/>
</dbReference>
<dbReference type="GO" id="GO:0016607">
    <property type="term" value="C:nuclear speck"/>
    <property type="evidence" value="ECO:0007669"/>
    <property type="project" value="UniProtKB-SubCell"/>
</dbReference>
<reference evidence="14" key="2">
    <citation type="submission" date="2025-09" db="UniProtKB">
        <authorList>
            <consortium name="Ensembl"/>
        </authorList>
    </citation>
    <scope>IDENTIFICATION</scope>
</reference>
<keyword evidence="5" id="KW-0963">Cytoplasm</keyword>
<dbReference type="Pfam" id="PF09770">
    <property type="entry name" value="PAT1"/>
    <property type="match status" value="1"/>
</dbReference>
<evidence type="ECO:0000256" key="7">
    <source>
        <dbReference type="ARBA" id="ARBA00022884"/>
    </source>
</evidence>
<accession>A0A8C5UD49</accession>
<feature type="region of interest" description="Disordered" evidence="12">
    <location>
        <begin position="1"/>
        <end position="23"/>
    </location>
</feature>
<evidence type="ECO:0000256" key="5">
    <source>
        <dbReference type="ARBA" id="ARBA00022490"/>
    </source>
</evidence>
<comment type="subcellular location">
    <subcellularLocation>
        <location evidence="1">Cytoplasm</location>
        <location evidence="1">P-body</location>
    </subcellularLocation>
    <subcellularLocation>
        <location evidence="3">Nucleus speckle</location>
    </subcellularLocation>
    <subcellularLocation>
        <location evidence="2">Nucleus</location>
        <location evidence="2">PML body</location>
    </subcellularLocation>
</comment>
<dbReference type="AlphaFoldDB" id="A0A8C5UD49"/>
<evidence type="ECO:0000256" key="1">
    <source>
        <dbReference type="ARBA" id="ARBA00004201"/>
    </source>
</evidence>
<dbReference type="Proteomes" id="UP000694560">
    <property type="component" value="Unplaced"/>
</dbReference>
<dbReference type="GO" id="GO:0016605">
    <property type="term" value="C:PML body"/>
    <property type="evidence" value="ECO:0007669"/>
    <property type="project" value="UniProtKB-SubCell"/>
</dbReference>
<evidence type="ECO:0000256" key="2">
    <source>
        <dbReference type="ARBA" id="ARBA00004322"/>
    </source>
</evidence>
<dbReference type="OrthoDB" id="74835at2759"/>
<keyword evidence="15" id="KW-1185">Reference proteome</keyword>
<proteinExistence type="inferred from homology"/>
<evidence type="ECO:0000259" key="13">
    <source>
        <dbReference type="Pfam" id="PF09770"/>
    </source>
</evidence>
<keyword evidence="7" id="KW-0694">RNA-binding</keyword>
<organism evidence="14 15">
    <name type="scientific">Malurus cyaneus samueli</name>
    <dbReference type="NCBI Taxonomy" id="2593467"/>
    <lineage>
        <taxon>Eukaryota</taxon>
        <taxon>Metazoa</taxon>
        <taxon>Chordata</taxon>
        <taxon>Craniata</taxon>
        <taxon>Vertebrata</taxon>
        <taxon>Euteleostomi</taxon>
        <taxon>Archelosauria</taxon>
        <taxon>Archosauria</taxon>
        <taxon>Dinosauria</taxon>
        <taxon>Saurischia</taxon>
        <taxon>Theropoda</taxon>
        <taxon>Coelurosauria</taxon>
        <taxon>Aves</taxon>
        <taxon>Neognathae</taxon>
        <taxon>Neoaves</taxon>
        <taxon>Telluraves</taxon>
        <taxon>Australaves</taxon>
        <taxon>Passeriformes</taxon>
        <taxon>Meliphagoidea</taxon>
        <taxon>Maluridae</taxon>
        <taxon>Malurus</taxon>
    </lineage>
</organism>